<dbReference type="SUPFAM" id="SSF81296">
    <property type="entry name" value="E set domains"/>
    <property type="match status" value="1"/>
</dbReference>
<dbReference type="GO" id="GO:0005242">
    <property type="term" value="F:inward rectifier potassium channel activity"/>
    <property type="evidence" value="ECO:0007669"/>
    <property type="project" value="InterPro"/>
</dbReference>
<dbReference type="GO" id="GO:0034765">
    <property type="term" value="P:regulation of monoatomic ion transmembrane transport"/>
    <property type="evidence" value="ECO:0007669"/>
    <property type="project" value="TreeGrafter"/>
</dbReference>
<dbReference type="AlphaFoldDB" id="A0AAN9XYP0"/>
<feature type="domain" description="Inward rectifier potassium channel C-terminal" evidence="14">
    <location>
        <begin position="157"/>
        <end position="325"/>
    </location>
</feature>
<evidence type="ECO:0000256" key="8">
    <source>
        <dbReference type="ARBA" id="ARBA00023065"/>
    </source>
</evidence>
<dbReference type="SUPFAM" id="SSF81324">
    <property type="entry name" value="Voltage-gated potassium channels"/>
    <property type="match status" value="1"/>
</dbReference>
<keyword evidence="9 12" id="KW-0472">Membrane</keyword>
<evidence type="ECO:0000256" key="10">
    <source>
        <dbReference type="ARBA" id="ARBA00023303"/>
    </source>
</evidence>
<name>A0AAN9XYP0_9HEMI</name>
<evidence type="ECO:0000256" key="1">
    <source>
        <dbReference type="ARBA" id="ARBA00004141"/>
    </source>
</evidence>
<protein>
    <submittedName>
        <fullName evidence="15">Uncharacterized protein</fullName>
    </submittedName>
</protein>
<feature type="domain" description="Potassium channel inwardly rectifying transmembrane" evidence="13">
    <location>
        <begin position="27"/>
        <end position="150"/>
    </location>
</feature>
<keyword evidence="2 11" id="KW-0813">Transport</keyword>
<dbReference type="GO" id="GO:0005886">
    <property type="term" value="C:plasma membrane"/>
    <property type="evidence" value="ECO:0007669"/>
    <property type="project" value="TreeGrafter"/>
</dbReference>
<dbReference type="Pfam" id="PF17655">
    <property type="entry name" value="IRK_C"/>
    <property type="match status" value="1"/>
</dbReference>
<keyword evidence="3 11" id="KW-0633">Potassium transport</keyword>
<dbReference type="Proteomes" id="UP001367676">
    <property type="component" value="Unassembled WGS sequence"/>
</dbReference>
<gene>
    <name evidence="15" type="ORF">V9T40_011540</name>
</gene>
<organism evidence="15 16">
    <name type="scientific">Parthenolecanium corni</name>
    <dbReference type="NCBI Taxonomy" id="536013"/>
    <lineage>
        <taxon>Eukaryota</taxon>
        <taxon>Metazoa</taxon>
        <taxon>Ecdysozoa</taxon>
        <taxon>Arthropoda</taxon>
        <taxon>Hexapoda</taxon>
        <taxon>Insecta</taxon>
        <taxon>Pterygota</taxon>
        <taxon>Neoptera</taxon>
        <taxon>Paraneoptera</taxon>
        <taxon>Hemiptera</taxon>
        <taxon>Sternorrhyncha</taxon>
        <taxon>Coccoidea</taxon>
        <taxon>Coccidae</taxon>
        <taxon>Parthenolecanium</taxon>
    </lineage>
</organism>
<reference evidence="15 16" key="1">
    <citation type="submission" date="2024-03" db="EMBL/GenBank/DDBJ databases">
        <title>Adaptation during the transition from Ophiocordyceps entomopathogen to insect associate is accompanied by gene loss and intensified selection.</title>
        <authorList>
            <person name="Ward C.M."/>
            <person name="Onetto C.A."/>
            <person name="Borneman A.R."/>
        </authorList>
    </citation>
    <scope>NUCLEOTIDE SEQUENCE [LARGE SCALE GENOMIC DNA]</scope>
    <source>
        <strain evidence="15">AWRI1</strain>
        <tissue evidence="15">Single Adult Female</tissue>
    </source>
</reference>
<feature type="transmembrane region" description="Helical" evidence="12">
    <location>
        <begin position="122"/>
        <end position="145"/>
    </location>
</feature>
<proteinExistence type="inferred from homology"/>
<evidence type="ECO:0000313" key="15">
    <source>
        <dbReference type="EMBL" id="KAK7574349.1"/>
    </source>
</evidence>
<dbReference type="GO" id="GO:0034702">
    <property type="term" value="C:monoatomic ion channel complex"/>
    <property type="evidence" value="ECO:0007669"/>
    <property type="project" value="UniProtKB-KW"/>
</dbReference>
<evidence type="ECO:0000256" key="3">
    <source>
        <dbReference type="ARBA" id="ARBA00022538"/>
    </source>
</evidence>
<keyword evidence="10 11" id="KW-0407">Ion channel</keyword>
<keyword evidence="4 11" id="KW-0812">Transmembrane</keyword>
<evidence type="ECO:0000259" key="14">
    <source>
        <dbReference type="Pfam" id="PF17655"/>
    </source>
</evidence>
<keyword evidence="16" id="KW-1185">Reference proteome</keyword>
<dbReference type="InterPro" id="IPR014756">
    <property type="entry name" value="Ig_E-set"/>
</dbReference>
<dbReference type="Gene3D" id="1.10.287.70">
    <property type="match status" value="1"/>
</dbReference>
<dbReference type="InterPro" id="IPR016449">
    <property type="entry name" value="K_chnl_inward-rec_Kir"/>
</dbReference>
<evidence type="ECO:0000313" key="16">
    <source>
        <dbReference type="Proteomes" id="UP001367676"/>
    </source>
</evidence>
<dbReference type="InterPro" id="IPR013518">
    <property type="entry name" value="K_chnl_inward-rec_Kir_cyto"/>
</dbReference>
<feature type="transmembrane region" description="Helical" evidence="12">
    <location>
        <begin position="43"/>
        <end position="64"/>
    </location>
</feature>
<dbReference type="Gene3D" id="2.60.40.1400">
    <property type="entry name" value="G protein-activated inward rectifier potassium channel 1"/>
    <property type="match status" value="1"/>
</dbReference>
<comment type="caution">
    <text evidence="15">The sequence shown here is derived from an EMBL/GenBank/DDBJ whole genome shotgun (WGS) entry which is preliminary data.</text>
</comment>
<dbReference type="PRINTS" id="PR01320">
    <property type="entry name" value="KIRCHANNEL"/>
</dbReference>
<dbReference type="InterPro" id="IPR040445">
    <property type="entry name" value="Kir_TM"/>
</dbReference>
<evidence type="ECO:0000256" key="11">
    <source>
        <dbReference type="RuleBase" id="RU003822"/>
    </source>
</evidence>
<evidence type="ECO:0000256" key="5">
    <source>
        <dbReference type="ARBA" id="ARBA00022882"/>
    </source>
</evidence>
<evidence type="ECO:0000256" key="2">
    <source>
        <dbReference type="ARBA" id="ARBA00022448"/>
    </source>
</evidence>
<keyword evidence="8 11" id="KW-0406">Ion transport</keyword>
<dbReference type="EMBL" id="JBBCAQ010000037">
    <property type="protein sequence ID" value="KAK7574349.1"/>
    <property type="molecule type" value="Genomic_DNA"/>
</dbReference>
<evidence type="ECO:0000256" key="6">
    <source>
        <dbReference type="ARBA" id="ARBA00022958"/>
    </source>
</evidence>
<dbReference type="InterPro" id="IPR041647">
    <property type="entry name" value="IRK_C"/>
</dbReference>
<comment type="similarity">
    <text evidence="11">Belongs to the inward rectifier-type potassium channel (TC 1.A.2.1) family.</text>
</comment>
<evidence type="ECO:0000256" key="4">
    <source>
        <dbReference type="ARBA" id="ARBA00022692"/>
    </source>
</evidence>
<evidence type="ECO:0000256" key="9">
    <source>
        <dbReference type="ARBA" id="ARBA00023136"/>
    </source>
</evidence>
<dbReference type="Pfam" id="PF01007">
    <property type="entry name" value="IRK"/>
    <property type="match status" value="1"/>
</dbReference>
<comment type="subcellular location">
    <subcellularLocation>
        <location evidence="1 11">Membrane</location>
        <topology evidence="1 11">Multi-pass membrane protein</topology>
    </subcellularLocation>
</comment>
<keyword evidence="6 11" id="KW-0630">Potassium</keyword>
<evidence type="ECO:0000256" key="7">
    <source>
        <dbReference type="ARBA" id="ARBA00022989"/>
    </source>
</evidence>
<dbReference type="PANTHER" id="PTHR11767">
    <property type="entry name" value="INWARD RECTIFIER POTASSIUM CHANNEL"/>
    <property type="match status" value="1"/>
</dbReference>
<evidence type="ECO:0000259" key="13">
    <source>
        <dbReference type="Pfam" id="PF01007"/>
    </source>
</evidence>
<evidence type="ECO:0000256" key="12">
    <source>
        <dbReference type="SAM" id="Phobius"/>
    </source>
</evidence>
<keyword evidence="5 11" id="KW-0851">Voltage-gated channel</keyword>
<dbReference type="PANTHER" id="PTHR11767:SF102">
    <property type="entry name" value="INWARDLY RECTIFYING POTASSIUM CHANNEL 1, ISOFORM F"/>
    <property type="match status" value="1"/>
</dbReference>
<keyword evidence="7 12" id="KW-1133">Transmembrane helix</keyword>
<accession>A0AAN9XYP0</accession>
<sequence length="352" mass="39779">MKIPFTNCRIDKIRSSENKNHTLSSDFQHLFCSLLELQWRWIFVLYTLLNLLSWILFASCWWLIARYHGDLPDSDSRNEFRDHEQCVIGIDDFASSFLFSMEVQTTTGFGVRAPSPLCIEGIILFPIQTIFGTLLSGVMLGIVFVKAARPTGRSKAIIFSQKAVICTRDGITCLLFRVADMRKSKLLNVKLKAYLLKEYVTQEGEIIKQYQRRLEVSVDEAGSNVILASPLTVCHKINSSSPFLNAFVNKDLGVMQSQFEIVASLSGILDSTGQTIEARTTYTPSEIHWGYRFAPILMQTSDGIPNYQIDYESFDKITPVNMPNDEDCRQILDPSNEPTLNIADKCGKSLSN</sequence>
<dbReference type="GO" id="GO:1990573">
    <property type="term" value="P:potassium ion import across plasma membrane"/>
    <property type="evidence" value="ECO:0007669"/>
    <property type="project" value="TreeGrafter"/>
</dbReference>